<dbReference type="AlphaFoldDB" id="A0A1I6M222"/>
<evidence type="ECO:0000313" key="9">
    <source>
        <dbReference type="EMBL" id="SFS09767.1"/>
    </source>
</evidence>
<dbReference type="InterPro" id="IPR022398">
    <property type="entry name" value="Peptidase_S8_His-AS"/>
</dbReference>
<dbReference type="PROSITE" id="PS51892">
    <property type="entry name" value="SUBTILASE"/>
    <property type="match status" value="1"/>
</dbReference>
<dbReference type="Gene3D" id="3.40.50.200">
    <property type="entry name" value="Peptidase S8/S53 domain"/>
    <property type="match status" value="1"/>
</dbReference>
<dbReference type="PROSITE" id="PS00137">
    <property type="entry name" value="SUBTILASE_HIS"/>
    <property type="match status" value="1"/>
</dbReference>
<evidence type="ECO:0000256" key="2">
    <source>
        <dbReference type="ARBA" id="ARBA00022670"/>
    </source>
</evidence>
<dbReference type="PRINTS" id="PR00723">
    <property type="entry name" value="SUBTILISIN"/>
</dbReference>
<dbReference type="EMBL" id="FOZK01000004">
    <property type="protein sequence ID" value="SFS09767.1"/>
    <property type="molecule type" value="Genomic_DNA"/>
</dbReference>
<keyword evidence="2 5" id="KW-0645">Protease</keyword>
<feature type="active site" description="Charge relay system" evidence="5">
    <location>
        <position position="410"/>
    </location>
</feature>
<sequence>MQSAKARTRRTVIRGIIGSSIVTSGVGARRSRGESNTNENLYIILAGGTGLREKLREKGCEIIHELAKGSVVIASGPAERENKLRSLSVVSDVIPNREFVADDIQKNEEGGKPDSDPLSEKQWDKHLMNVFDAHDIATGDGTSIAIIDTGVAYSHPDLEHAVDIERSREICQGQFTSGRKLINVRKNPMGWLPATKELELPAAFDVDGHGSHVAGIVAASRNGDGITGVAPDTTVIPLRIGAYQKNDYGYLELRFTAVDLLLAIEYAVKIEADVANLSLVLGPLSAGTERRRYFAAVRRLIQHAIEQGTVIVVAGGNQGVDLEENPLHVLPSSNRGVISVASTGPNDRRYYNSNYGGGVIDVAAPGGGYETPDKTFRSSGVEWPYPTNQILSTVPETIYSRKYQFQRGTSMAAPQVAGLVCLIRELEPEFHPRRVKQVIERSAVDSAGSDPSELGAGRIAILNTVNRLVK</sequence>
<accession>A0A1I6M222</accession>
<proteinExistence type="inferred from homology"/>
<dbReference type="InterPro" id="IPR050131">
    <property type="entry name" value="Peptidase_S8_subtilisin-like"/>
</dbReference>
<evidence type="ECO:0000259" key="8">
    <source>
        <dbReference type="Pfam" id="PF00082"/>
    </source>
</evidence>
<dbReference type="InterPro" id="IPR015500">
    <property type="entry name" value="Peptidase_S8_subtilisin-rel"/>
</dbReference>
<evidence type="ECO:0000256" key="3">
    <source>
        <dbReference type="ARBA" id="ARBA00022801"/>
    </source>
</evidence>
<dbReference type="InterPro" id="IPR023828">
    <property type="entry name" value="Peptidase_S8_Ser-AS"/>
</dbReference>
<dbReference type="SUPFAM" id="SSF52743">
    <property type="entry name" value="Subtilisin-like"/>
    <property type="match status" value="1"/>
</dbReference>
<feature type="active site" description="Charge relay system" evidence="5">
    <location>
        <position position="148"/>
    </location>
</feature>
<dbReference type="GO" id="GO:0006508">
    <property type="term" value="P:proteolysis"/>
    <property type="evidence" value="ECO:0007669"/>
    <property type="project" value="UniProtKB-KW"/>
</dbReference>
<evidence type="ECO:0000256" key="7">
    <source>
        <dbReference type="SAM" id="MobiDB-lite"/>
    </source>
</evidence>
<keyword evidence="10" id="KW-1185">Reference proteome</keyword>
<evidence type="ECO:0000256" key="6">
    <source>
        <dbReference type="RuleBase" id="RU003355"/>
    </source>
</evidence>
<keyword evidence="3 5" id="KW-0378">Hydrolase</keyword>
<dbReference type="InterPro" id="IPR036852">
    <property type="entry name" value="Peptidase_S8/S53_dom_sf"/>
</dbReference>
<comment type="similarity">
    <text evidence="1 5 6">Belongs to the peptidase S8 family.</text>
</comment>
<reference evidence="9 10" key="1">
    <citation type="submission" date="2016-10" db="EMBL/GenBank/DDBJ databases">
        <authorList>
            <person name="de Groot N.N."/>
        </authorList>
    </citation>
    <scope>NUCLEOTIDE SEQUENCE [LARGE SCALE GENOMIC DNA]</scope>
    <source>
        <strain evidence="9 10">CGMCC 1.10457</strain>
    </source>
</reference>
<dbReference type="OrthoDB" id="341609at2157"/>
<dbReference type="PANTHER" id="PTHR43806:SF11">
    <property type="entry name" value="CEREVISIN-RELATED"/>
    <property type="match status" value="1"/>
</dbReference>
<dbReference type="Pfam" id="PF00082">
    <property type="entry name" value="Peptidase_S8"/>
    <property type="match status" value="1"/>
</dbReference>
<evidence type="ECO:0000256" key="1">
    <source>
        <dbReference type="ARBA" id="ARBA00011073"/>
    </source>
</evidence>
<dbReference type="RefSeq" id="WP_089818277.1">
    <property type="nucleotide sequence ID" value="NZ_FOZK01000004.1"/>
</dbReference>
<dbReference type="Proteomes" id="UP000199062">
    <property type="component" value="Unassembled WGS sequence"/>
</dbReference>
<evidence type="ECO:0000313" key="10">
    <source>
        <dbReference type="Proteomes" id="UP000199062"/>
    </source>
</evidence>
<feature type="domain" description="Peptidase S8/S53" evidence="8">
    <location>
        <begin position="139"/>
        <end position="448"/>
    </location>
</feature>
<dbReference type="InterPro" id="IPR000209">
    <property type="entry name" value="Peptidase_S8/S53_dom"/>
</dbReference>
<dbReference type="PANTHER" id="PTHR43806">
    <property type="entry name" value="PEPTIDASE S8"/>
    <property type="match status" value="1"/>
</dbReference>
<name>A0A1I6M222_9EURY</name>
<dbReference type="STRING" id="767519.SAMN05216559_3579"/>
<protein>
    <submittedName>
        <fullName evidence="9">Subtilase family protein</fullName>
    </submittedName>
</protein>
<dbReference type="InterPro" id="IPR023827">
    <property type="entry name" value="Peptidase_S8_Asp-AS"/>
</dbReference>
<evidence type="ECO:0000256" key="5">
    <source>
        <dbReference type="PROSITE-ProRule" id="PRU01240"/>
    </source>
</evidence>
<gene>
    <name evidence="9" type="ORF">SAMN05216559_3579</name>
</gene>
<evidence type="ECO:0000256" key="4">
    <source>
        <dbReference type="ARBA" id="ARBA00022825"/>
    </source>
</evidence>
<organism evidence="9 10">
    <name type="scientific">Halomicrobium zhouii</name>
    <dbReference type="NCBI Taxonomy" id="767519"/>
    <lineage>
        <taxon>Archaea</taxon>
        <taxon>Methanobacteriati</taxon>
        <taxon>Methanobacteriota</taxon>
        <taxon>Stenosarchaea group</taxon>
        <taxon>Halobacteria</taxon>
        <taxon>Halobacteriales</taxon>
        <taxon>Haloarculaceae</taxon>
        <taxon>Halomicrobium</taxon>
    </lineage>
</organism>
<dbReference type="PROSITE" id="PS00136">
    <property type="entry name" value="SUBTILASE_ASP"/>
    <property type="match status" value="1"/>
</dbReference>
<feature type="active site" description="Charge relay system" evidence="5">
    <location>
        <position position="209"/>
    </location>
</feature>
<feature type="region of interest" description="Disordered" evidence="7">
    <location>
        <begin position="101"/>
        <end position="120"/>
    </location>
</feature>
<dbReference type="PROSITE" id="PS00138">
    <property type="entry name" value="SUBTILASE_SER"/>
    <property type="match status" value="1"/>
</dbReference>
<dbReference type="GO" id="GO:0004252">
    <property type="term" value="F:serine-type endopeptidase activity"/>
    <property type="evidence" value="ECO:0007669"/>
    <property type="project" value="UniProtKB-UniRule"/>
</dbReference>
<keyword evidence="4 5" id="KW-0720">Serine protease</keyword>